<dbReference type="SUPFAM" id="SSF55031">
    <property type="entry name" value="Bacterial exopeptidase dimerisation domain"/>
    <property type="match status" value="1"/>
</dbReference>
<dbReference type="InterPro" id="IPR002933">
    <property type="entry name" value="Peptidase_M20"/>
</dbReference>
<feature type="domain" description="Peptidase M20 dimerisation" evidence="3">
    <location>
        <begin position="194"/>
        <end position="287"/>
    </location>
</feature>
<dbReference type="InterPro" id="IPR036264">
    <property type="entry name" value="Bact_exopeptidase_dim_dom"/>
</dbReference>
<evidence type="ECO:0000256" key="2">
    <source>
        <dbReference type="PIRNR" id="PIRNR037226"/>
    </source>
</evidence>
<evidence type="ECO:0000256" key="1">
    <source>
        <dbReference type="ARBA" id="ARBA00006247"/>
    </source>
</evidence>
<accession>A0AAV9QG35</accession>
<evidence type="ECO:0000313" key="4">
    <source>
        <dbReference type="EMBL" id="KAK5542319.1"/>
    </source>
</evidence>
<reference evidence="4 5" key="1">
    <citation type="submission" date="2023-06" db="EMBL/GenBank/DDBJ databases">
        <title>Black Yeasts Isolated from many extreme environments.</title>
        <authorList>
            <person name="Coleine C."/>
            <person name="Stajich J.E."/>
            <person name="Selbmann L."/>
        </authorList>
    </citation>
    <scope>NUCLEOTIDE SEQUENCE [LARGE SCALE GENOMIC DNA]</scope>
    <source>
        <strain evidence="4 5">CCFEE 5887</strain>
    </source>
</reference>
<dbReference type="InterPro" id="IPR017144">
    <property type="entry name" value="Xaa-Arg_dipeptidase"/>
</dbReference>
<dbReference type="InterPro" id="IPR017439">
    <property type="entry name" value="Amidohydrolase"/>
</dbReference>
<dbReference type="NCBIfam" id="TIGR01891">
    <property type="entry name" value="amidohydrolases"/>
    <property type="match status" value="1"/>
</dbReference>
<gene>
    <name evidence="4" type="ORF">LTR25_002204</name>
</gene>
<evidence type="ECO:0000313" key="5">
    <source>
        <dbReference type="Proteomes" id="UP001345827"/>
    </source>
</evidence>
<dbReference type="Gene3D" id="3.40.630.10">
    <property type="entry name" value="Zn peptidases"/>
    <property type="match status" value="1"/>
</dbReference>
<dbReference type="Proteomes" id="UP001345827">
    <property type="component" value="Unassembled WGS sequence"/>
</dbReference>
<dbReference type="PIRSF" id="PIRSF037226">
    <property type="entry name" value="Amidohydrolase_ACY1L2_prd"/>
    <property type="match status" value="1"/>
</dbReference>
<organism evidence="4 5">
    <name type="scientific">Vermiconidia calcicola</name>
    <dbReference type="NCBI Taxonomy" id="1690605"/>
    <lineage>
        <taxon>Eukaryota</taxon>
        <taxon>Fungi</taxon>
        <taxon>Dikarya</taxon>
        <taxon>Ascomycota</taxon>
        <taxon>Pezizomycotina</taxon>
        <taxon>Dothideomycetes</taxon>
        <taxon>Dothideomycetidae</taxon>
        <taxon>Mycosphaerellales</taxon>
        <taxon>Extremaceae</taxon>
        <taxon>Vermiconidia</taxon>
    </lineage>
</organism>
<dbReference type="Pfam" id="PF07687">
    <property type="entry name" value="M20_dimer"/>
    <property type="match status" value="1"/>
</dbReference>
<dbReference type="InterPro" id="IPR052030">
    <property type="entry name" value="Peptidase_M20/M20A_hydrolases"/>
</dbReference>
<dbReference type="Gene3D" id="3.30.70.360">
    <property type="match status" value="1"/>
</dbReference>
<dbReference type="PANTHER" id="PTHR30575:SF8">
    <property type="entry name" value="PEPTIDASE M20 DOMAIN-CONTAINING PROTEIN 2"/>
    <property type="match status" value="1"/>
</dbReference>
<dbReference type="Pfam" id="PF01546">
    <property type="entry name" value="Peptidase_M20"/>
    <property type="match status" value="1"/>
</dbReference>
<dbReference type="InterPro" id="IPR011650">
    <property type="entry name" value="Peptidase_M20_dimer"/>
</dbReference>
<comment type="similarity">
    <text evidence="1 2">Belongs to the peptidase M20A family.</text>
</comment>
<proteinExistence type="inferred from homology"/>
<dbReference type="EMBL" id="JAXLQG010000003">
    <property type="protein sequence ID" value="KAK5542319.1"/>
    <property type="molecule type" value="Genomic_DNA"/>
</dbReference>
<protein>
    <recommendedName>
        <fullName evidence="2">Peptidase M20 domain-containing protein 2</fullName>
    </recommendedName>
</protein>
<comment type="caution">
    <text evidence="4">The sequence shown here is derived from an EMBL/GenBank/DDBJ whole genome shotgun (WGS) entry which is preliminary data.</text>
</comment>
<sequence length="416" mass="45186">MATSQPEDTLVFNDQSEALTCAIDTIDQVNKDLRLLNRAIHDNPETAYQEFFAVKTISSFLRGKGFEVTEGTYGLETSFTAEVGTGGRLVIICVEYDALPNIGHACGHNLIMTSSIAAFLGAAKAVQTGHLPGRIRLLGTPAEEGGGGKTKLIDAGAFKDDGIAAAIMAHPLPAHQFKNEYTGLAGLKFIASHKFRVEFRGKSAHAAGEPWNGVNALDAAVAAYNNISMLRQQMRPDERVHGVFEDGGTVPNVIPEYTRMNWYVRGPTVKRADVLLERVHDCCRAAALSTGCKVEFIPSPTYKDLRVNLPLCQQYVDDMQRTGERILVKDAESYTASTDMGNVSYEVPSFHGAFAVPTDSDVSLHHPRFAAHAGTDEAHEAAIKCGKGLAMLAIRVLTSTHLAEEARRDFQHMIEG</sequence>
<dbReference type="PANTHER" id="PTHR30575">
    <property type="entry name" value="PEPTIDASE M20"/>
    <property type="match status" value="1"/>
</dbReference>
<dbReference type="AlphaFoldDB" id="A0AAV9QG35"/>
<dbReference type="GO" id="GO:0016805">
    <property type="term" value="F:dipeptidase activity"/>
    <property type="evidence" value="ECO:0007669"/>
    <property type="project" value="InterPro"/>
</dbReference>
<dbReference type="CDD" id="cd05672">
    <property type="entry name" value="M20_ACY1L2-like"/>
    <property type="match status" value="1"/>
</dbReference>
<keyword evidence="5" id="KW-1185">Reference proteome</keyword>
<name>A0AAV9QG35_9PEZI</name>
<evidence type="ECO:0000259" key="3">
    <source>
        <dbReference type="Pfam" id="PF07687"/>
    </source>
</evidence>
<dbReference type="SUPFAM" id="SSF53187">
    <property type="entry name" value="Zn-dependent exopeptidases"/>
    <property type="match status" value="1"/>
</dbReference>
<dbReference type="FunFam" id="3.30.70.360:FF:000004">
    <property type="entry name" value="Peptidase M20 domain-containing protein 2"/>
    <property type="match status" value="1"/>
</dbReference>